<organism evidence="1 2">
    <name type="scientific">Phaeovulum vinaykumarii</name>
    <dbReference type="NCBI Taxonomy" id="407234"/>
    <lineage>
        <taxon>Bacteria</taxon>
        <taxon>Pseudomonadati</taxon>
        <taxon>Pseudomonadota</taxon>
        <taxon>Alphaproteobacteria</taxon>
        <taxon>Rhodobacterales</taxon>
        <taxon>Paracoccaceae</taxon>
        <taxon>Phaeovulum</taxon>
    </lineage>
</organism>
<dbReference type="InterPro" id="IPR011738">
    <property type="entry name" value="Phage_CHP"/>
</dbReference>
<protein>
    <recommendedName>
        <fullName evidence="3">Phage gp6-like head-tail connector protein</fullName>
    </recommendedName>
</protein>
<evidence type="ECO:0000313" key="1">
    <source>
        <dbReference type="EMBL" id="SIS49798.1"/>
    </source>
</evidence>
<dbReference type="AlphaFoldDB" id="A0A1N7JKE6"/>
<gene>
    <name evidence="1" type="ORF">SAMN05421795_10194</name>
</gene>
<accession>A0A1N7JKE6</accession>
<proteinExistence type="predicted"/>
<dbReference type="OrthoDB" id="8478788at2"/>
<dbReference type="CDD" id="cd08054">
    <property type="entry name" value="gp6"/>
    <property type="match status" value="1"/>
</dbReference>
<name>A0A1N7JKE6_9RHOB</name>
<dbReference type="STRING" id="407234.SAMN05421795_10194"/>
<dbReference type="EMBL" id="FTOM01000001">
    <property type="protein sequence ID" value="SIS49798.1"/>
    <property type="molecule type" value="Genomic_DNA"/>
</dbReference>
<evidence type="ECO:0000313" key="2">
    <source>
        <dbReference type="Proteomes" id="UP000186098"/>
    </source>
</evidence>
<reference evidence="2" key="1">
    <citation type="submission" date="2017-01" db="EMBL/GenBank/DDBJ databases">
        <authorList>
            <person name="Varghese N."/>
            <person name="Submissions S."/>
        </authorList>
    </citation>
    <scope>NUCLEOTIDE SEQUENCE [LARGE SCALE GENOMIC DNA]</scope>
    <source>
        <strain evidence="2">DSM 18714</strain>
    </source>
</reference>
<evidence type="ECO:0008006" key="3">
    <source>
        <dbReference type="Google" id="ProtNLM"/>
    </source>
</evidence>
<sequence length="200" mass="21026">MLLIETGSVATAALPVAELRDHLRLGTGFADIGALDAMLEACLRAAIGAIEGRTAKALLSRDFRLTLDAWRGGAEGQPLPLAPVSEVRAFSLEDAAGTTQTVDPATYRLAADLARPRLIGRGAGGLPAIPADGRAVIEFTAGFGPDWPSVPVDLRQAVMLLAAQYYELRHEGVDETGAMPFGVLALIERWRTVRVLGGGA</sequence>
<dbReference type="Gene3D" id="1.10.3230.30">
    <property type="entry name" value="Phage gp6-like head-tail connector protein"/>
    <property type="match status" value="1"/>
</dbReference>
<dbReference type="NCBIfam" id="TIGR02215">
    <property type="entry name" value="phage_chp_gp8"/>
    <property type="match status" value="1"/>
</dbReference>
<keyword evidence="2" id="KW-1185">Reference proteome</keyword>
<dbReference type="Proteomes" id="UP000186098">
    <property type="component" value="Unassembled WGS sequence"/>
</dbReference>
<dbReference type="RefSeq" id="WP_076362976.1">
    <property type="nucleotide sequence ID" value="NZ_FTOM01000001.1"/>
</dbReference>